<dbReference type="InterPro" id="IPR019734">
    <property type="entry name" value="TPR_rpt"/>
</dbReference>
<comment type="caution">
    <text evidence="7">The sequence shown here is derived from an EMBL/GenBank/DDBJ whole genome shotgun (WGS) entry which is preliminary data.</text>
</comment>
<name>A0A5D3C0Q9_CUCMM</name>
<comment type="subcellular location">
    <subcellularLocation>
        <location evidence="1">Nucleus</location>
    </subcellularLocation>
</comment>
<dbReference type="GO" id="GO:0031124">
    <property type="term" value="P:mRNA 3'-end processing"/>
    <property type="evidence" value="ECO:0007669"/>
    <property type="project" value="InterPro"/>
</dbReference>
<feature type="domain" description="Retrotransposon Copia-like N-terminal" evidence="6">
    <location>
        <begin position="796"/>
        <end position="829"/>
    </location>
</feature>
<evidence type="ECO:0000256" key="2">
    <source>
        <dbReference type="ARBA" id="ARBA00022737"/>
    </source>
</evidence>
<dbReference type="InterPro" id="IPR008847">
    <property type="entry name" value="Suf"/>
</dbReference>
<dbReference type="Gene3D" id="3.30.420.10">
    <property type="entry name" value="Ribonuclease H-like superfamily/Ribonuclease H"/>
    <property type="match status" value="1"/>
</dbReference>
<evidence type="ECO:0000313" key="7">
    <source>
        <dbReference type="EMBL" id="TYK05367.1"/>
    </source>
</evidence>
<accession>A0A5D3C0Q9</accession>
<organism evidence="7 8">
    <name type="scientific">Cucumis melo var. makuwa</name>
    <name type="common">Oriental melon</name>
    <dbReference type="NCBI Taxonomy" id="1194695"/>
    <lineage>
        <taxon>Eukaryota</taxon>
        <taxon>Viridiplantae</taxon>
        <taxon>Streptophyta</taxon>
        <taxon>Embryophyta</taxon>
        <taxon>Tracheophyta</taxon>
        <taxon>Spermatophyta</taxon>
        <taxon>Magnoliopsida</taxon>
        <taxon>eudicotyledons</taxon>
        <taxon>Gunneridae</taxon>
        <taxon>Pentapetalae</taxon>
        <taxon>rosids</taxon>
        <taxon>fabids</taxon>
        <taxon>Cucurbitales</taxon>
        <taxon>Cucurbitaceae</taxon>
        <taxon>Benincaseae</taxon>
        <taxon>Cucumis</taxon>
    </lineage>
</organism>
<dbReference type="Pfam" id="PF14244">
    <property type="entry name" value="Retrotran_gag_3"/>
    <property type="match status" value="1"/>
</dbReference>
<evidence type="ECO:0000313" key="8">
    <source>
        <dbReference type="Proteomes" id="UP000321947"/>
    </source>
</evidence>
<dbReference type="InterPro" id="IPR012337">
    <property type="entry name" value="RNaseH-like_sf"/>
</dbReference>
<evidence type="ECO:0000256" key="3">
    <source>
        <dbReference type="ARBA" id="ARBA00023242"/>
    </source>
</evidence>
<dbReference type="Gene3D" id="1.25.40.1040">
    <property type="match status" value="1"/>
</dbReference>
<dbReference type="GO" id="GO:0003729">
    <property type="term" value="F:mRNA binding"/>
    <property type="evidence" value="ECO:0007669"/>
    <property type="project" value="TreeGrafter"/>
</dbReference>
<dbReference type="PANTHER" id="PTHR19980">
    <property type="entry name" value="RNA CLEAVAGE STIMULATION FACTOR"/>
    <property type="match status" value="1"/>
</dbReference>
<dbReference type="GO" id="GO:0005634">
    <property type="term" value="C:nucleus"/>
    <property type="evidence" value="ECO:0007669"/>
    <property type="project" value="UniProtKB-SubCell"/>
</dbReference>
<dbReference type="Proteomes" id="UP000321947">
    <property type="component" value="Unassembled WGS sequence"/>
</dbReference>
<evidence type="ECO:0000256" key="1">
    <source>
        <dbReference type="ARBA" id="ARBA00004123"/>
    </source>
</evidence>
<sequence length="1204" mass="136941">MRKEGFLRHVGAHYFSRIFRGGWEALREVWLCVRLTPSLCPYVLSFFIGKEDCCWVDAFGKKKGKKGDKTTSNKLLDGLKYNVEVAESVATEAQRLPILEATPLYEQLLTVYPTAAKYWKQYVEAHMVVNNDDATRQIFSRCLLNCLHIPLWRCYIRFIKKVNERKGMEGQEETRKAFDFMLSYLGVDISSGPVWMEYIAFLKSLPALSSQEESHRMTAVRKVYQKAIITPTHHIEQLWRDYENFENSVSRQLAKGLVSEYQPKFNSARAVYRERKKYVDEIDCNMLAVPPTGSPKEELQWMSWRRLIAFEKGNPQRIDSASSNKRIIFTYEQCLMYLYHYPDVWYDYALWHASNGSIDAAIKVFQRALKALPDSDMLKYAYAELEESRGSLQAAKKIYESLLSDGVNATALAHIQFIRFLRRNEGVEAARKHFLDARKSPNCTYHVYVAYAMMAFCLDKDPKIAHNVFEDGMKRFMNESTYILEYADFLARLNDDRNIRALFERALSTLPLEESAEVWKRFIHFEQTYGDLASMLKVEKRRKEALSQMGEDGASTLESSLQDVVSRYSFMDLWPCTSSDLDNLTRQEWLAKNISKNSEKSSLPGGTGFLDTGSAGFVSHSIPSTKVVYPDTSQMVIYDPSQILGILPTATTSGLPANPSNPVSVASGAPTNVFDEILKATPAALIAFLANLPAVDVTAYPWSQPCSPVVETSRTHRRPMPPLLSWSTPTCLPKSSHDTLLQPHVHGTGIDQVHKKSRFEVGESSTQSKPTDLPMYSKNPLTSFPNLSSGAFPREKLNGQNYFSWSQLIKMFLDGRHQFDFLTGRLSFPYPKQVYDCKQGTLDVTSCFNRLSTLVRDGLVQRDSLNPKFDIVCGLILGQRPLPSLMKVCCKVRLEVDRTKAMSVPTTLETVPIHPLLYEPLLNKITITNGCLASIARKGQIFPFAELFLQNALHVPKIPYNLLFVSKITCELNYKATSLPEFVSCHYLSSGRMIGTARHSRGLYLLDDDTSATSAKQHQVSFISQPYKTSQLFTLIHSDNFYHTIEMQFNAKKLILRSDNGREFENHTLSEFLASKGIVHQSLCAYAPQQNGLISSIGCLLVSFTFSSLRLSQGVWGYKCFQPPFRYFVAVDKTFCENWPFFPVSHLLGENVNEDSNYTLESTNPTSTILPISDPHLMVLPTNQVHWKTYYRRNLVKEIVSPID</sequence>
<dbReference type="AlphaFoldDB" id="A0A5D3C0Q9"/>
<feature type="domain" description="Suppressor of forked" evidence="5">
    <location>
        <begin position="89"/>
        <end position="581"/>
    </location>
</feature>
<dbReference type="InterPro" id="IPR011990">
    <property type="entry name" value="TPR-like_helical_dom_sf"/>
</dbReference>
<evidence type="ECO:0000259" key="6">
    <source>
        <dbReference type="Pfam" id="PF14244"/>
    </source>
</evidence>
<feature type="repeat" description="TPR" evidence="4">
    <location>
        <begin position="342"/>
        <end position="375"/>
    </location>
</feature>
<dbReference type="SUPFAM" id="SSF48452">
    <property type="entry name" value="TPR-like"/>
    <property type="match status" value="1"/>
</dbReference>
<gene>
    <name evidence="7" type="ORF">E5676_scaffold83G00370</name>
</gene>
<dbReference type="SMART" id="SM00386">
    <property type="entry name" value="HAT"/>
    <property type="match status" value="9"/>
</dbReference>
<dbReference type="Pfam" id="PF05843">
    <property type="entry name" value="Suf"/>
    <property type="match status" value="1"/>
</dbReference>
<keyword evidence="3" id="KW-0539">Nucleus</keyword>
<dbReference type="InterPro" id="IPR045243">
    <property type="entry name" value="Rna14-like"/>
</dbReference>
<reference evidence="7 8" key="1">
    <citation type="submission" date="2019-08" db="EMBL/GenBank/DDBJ databases">
        <title>Draft genome sequences of two oriental melons (Cucumis melo L. var makuwa).</title>
        <authorList>
            <person name="Kwon S.-Y."/>
        </authorList>
    </citation>
    <scope>NUCLEOTIDE SEQUENCE [LARGE SCALE GENOMIC DNA]</scope>
    <source>
        <strain evidence="8">cv. Chang Bougi</strain>
        <tissue evidence="7">Leaf</tissue>
    </source>
</reference>
<evidence type="ECO:0000256" key="4">
    <source>
        <dbReference type="PROSITE-ProRule" id="PRU00339"/>
    </source>
</evidence>
<keyword evidence="4" id="KW-0802">TPR repeat</keyword>
<dbReference type="InterPro" id="IPR029472">
    <property type="entry name" value="Copia-like_N"/>
</dbReference>
<dbReference type="PROSITE" id="PS50005">
    <property type="entry name" value="TPR"/>
    <property type="match status" value="1"/>
</dbReference>
<dbReference type="EMBL" id="SSTD01013865">
    <property type="protein sequence ID" value="TYK05367.1"/>
    <property type="molecule type" value="Genomic_DNA"/>
</dbReference>
<dbReference type="InterPro" id="IPR036397">
    <property type="entry name" value="RNaseH_sf"/>
</dbReference>
<keyword evidence="2" id="KW-0677">Repeat</keyword>
<evidence type="ECO:0000259" key="5">
    <source>
        <dbReference type="Pfam" id="PF05843"/>
    </source>
</evidence>
<proteinExistence type="predicted"/>
<dbReference type="PANTHER" id="PTHR19980:SF0">
    <property type="entry name" value="CLEAVAGE STIMULATION FACTOR SUBUNIT 3"/>
    <property type="match status" value="1"/>
</dbReference>
<protein>
    <submittedName>
        <fullName evidence="7">Cleavage stimulation factor subunit 77 isoform X2</fullName>
    </submittedName>
</protein>
<dbReference type="SUPFAM" id="SSF53098">
    <property type="entry name" value="Ribonuclease H-like"/>
    <property type="match status" value="1"/>
</dbReference>
<dbReference type="FunFam" id="1.25.40.1040:FF:000005">
    <property type="entry name" value="Cleavage stimulation factor subunit 77"/>
    <property type="match status" value="1"/>
</dbReference>
<dbReference type="InterPro" id="IPR003107">
    <property type="entry name" value="HAT"/>
</dbReference>